<dbReference type="GO" id="GO:0004462">
    <property type="term" value="F:lactoylglutathione lyase activity"/>
    <property type="evidence" value="ECO:0007669"/>
    <property type="project" value="InterPro"/>
</dbReference>
<evidence type="ECO:0000313" key="4">
    <source>
        <dbReference type="EMBL" id="ONK68044.1"/>
    </source>
</evidence>
<dbReference type="Pfam" id="PF00903">
    <property type="entry name" value="Glyoxalase"/>
    <property type="match status" value="1"/>
</dbReference>
<dbReference type="InterPro" id="IPR004360">
    <property type="entry name" value="Glyas_Fos-R_dOase_dom"/>
</dbReference>
<evidence type="ECO:0000259" key="3">
    <source>
        <dbReference type="PROSITE" id="PS51819"/>
    </source>
</evidence>
<dbReference type="GO" id="GO:0046872">
    <property type="term" value="F:metal ion binding"/>
    <property type="evidence" value="ECO:0007669"/>
    <property type="project" value="UniProtKB-KW"/>
</dbReference>
<dbReference type="InterPro" id="IPR029068">
    <property type="entry name" value="Glyas_Bleomycin-R_OHBP_Dase"/>
</dbReference>
<feature type="domain" description="VOC" evidence="3">
    <location>
        <begin position="26"/>
        <end position="147"/>
    </location>
</feature>
<keyword evidence="2" id="KW-0472">Membrane</keyword>
<dbReference type="InterPro" id="IPR037523">
    <property type="entry name" value="VOC_core"/>
</dbReference>
<keyword evidence="2" id="KW-1133">Transmembrane helix</keyword>
<dbReference type="PANTHER" id="PTHR46036:SF2">
    <property type="entry name" value="LACTOYLGLUTATHIONE LYASE GLX1"/>
    <property type="match status" value="1"/>
</dbReference>
<evidence type="ECO:0000256" key="2">
    <source>
        <dbReference type="SAM" id="Phobius"/>
    </source>
</evidence>
<sequence>MASGAQTEITVPSEFVLEWVQKDKRRFLHVVYRVGDLERTIKFYIECFGMTLLRKMDVPKEKYSNAFIGFRPEDSHFVVELTYTKCDFFAPGLFSEAFAGFFYSAELNVATTVYTASTGLGSGVVATRGVEVAFEADCLPLVALVTLGVDLGAVSNVFSLAEAASAFFCGAVLFVGPDLGVVGVLFFMIRELEETLIVSNERDSRVR</sequence>
<dbReference type="InterPro" id="IPR018146">
    <property type="entry name" value="Glyoxalase_1_CS"/>
</dbReference>
<keyword evidence="1" id="KW-0479">Metal-binding</keyword>
<feature type="transmembrane region" description="Helical" evidence="2">
    <location>
        <begin position="138"/>
        <end position="158"/>
    </location>
</feature>
<gene>
    <name evidence="4" type="ORF">A4U43_C05F6700</name>
</gene>
<keyword evidence="5" id="KW-1185">Reference proteome</keyword>
<dbReference type="Proteomes" id="UP000243459">
    <property type="component" value="Chromosome 5"/>
</dbReference>
<dbReference type="Gramene" id="ONK68044">
    <property type="protein sequence ID" value="ONK68044"/>
    <property type="gene ID" value="A4U43_C05F6700"/>
</dbReference>
<accession>A0A5P1EQG2</accession>
<organism evidence="4 5">
    <name type="scientific">Asparagus officinalis</name>
    <name type="common">Garden asparagus</name>
    <dbReference type="NCBI Taxonomy" id="4686"/>
    <lineage>
        <taxon>Eukaryota</taxon>
        <taxon>Viridiplantae</taxon>
        <taxon>Streptophyta</taxon>
        <taxon>Embryophyta</taxon>
        <taxon>Tracheophyta</taxon>
        <taxon>Spermatophyta</taxon>
        <taxon>Magnoliopsida</taxon>
        <taxon>Liliopsida</taxon>
        <taxon>Asparagales</taxon>
        <taxon>Asparagaceae</taxon>
        <taxon>Asparagoideae</taxon>
        <taxon>Asparagus</taxon>
    </lineage>
</organism>
<dbReference type="EMBL" id="CM007385">
    <property type="protein sequence ID" value="ONK68044.1"/>
    <property type="molecule type" value="Genomic_DNA"/>
</dbReference>
<dbReference type="AlphaFoldDB" id="A0A5P1EQG2"/>
<keyword evidence="2" id="KW-0812">Transmembrane</keyword>
<protein>
    <recommendedName>
        <fullName evidence="3">VOC domain-containing protein</fullName>
    </recommendedName>
</protein>
<reference evidence="5" key="1">
    <citation type="journal article" date="2017" name="Nat. Commun.">
        <title>The asparagus genome sheds light on the origin and evolution of a young Y chromosome.</title>
        <authorList>
            <person name="Harkess A."/>
            <person name="Zhou J."/>
            <person name="Xu C."/>
            <person name="Bowers J.E."/>
            <person name="Van der Hulst R."/>
            <person name="Ayyampalayam S."/>
            <person name="Mercati F."/>
            <person name="Riccardi P."/>
            <person name="McKain M.R."/>
            <person name="Kakrana A."/>
            <person name="Tang H."/>
            <person name="Ray J."/>
            <person name="Groenendijk J."/>
            <person name="Arikit S."/>
            <person name="Mathioni S.M."/>
            <person name="Nakano M."/>
            <person name="Shan H."/>
            <person name="Telgmann-Rauber A."/>
            <person name="Kanno A."/>
            <person name="Yue Z."/>
            <person name="Chen H."/>
            <person name="Li W."/>
            <person name="Chen Y."/>
            <person name="Xu X."/>
            <person name="Zhang Y."/>
            <person name="Luo S."/>
            <person name="Chen H."/>
            <person name="Gao J."/>
            <person name="Mao Z."/>
            <person name="Pires J.C."/>
            <person name="Luo M."/>
            <person name="Kudrna D."/>
            <person name="Wing R.A."/>
            <person name="Meyers B.C."/>
            <person name="Yi K."/>
            <person name="Kong H."/>
            <person name="Lavrijsen P."/>
            <person name="Sunseri F."/>
            <person name="Falavigna A."/>
            <person name="Ye Y."/>
            <person name="Leebens-Mack J.H."/>
            <person name="Chen G."/>
        </authorList>
    </citation>
    <scope>NUCLEOTIDE SEQUENCE [LARGE SCALE GENOMIC DNA]</scope>
    <source>
        <strain evidence="5">cv. DH0086</strain>
    </source>
</reference>
<evidence type="ECO:0000313" key="5">
    <source>
        <dbReference type="Proteomes" id="UP000243459"/>
    </source>
</evidence>
<dbReference type="Gene3D" id="3.10.180.10">
    <property type="entry name" value="2,3-Dihydroxybiphenyl 1,2-Dioxygenase, domain 1"/>
    <property type="match status" value="1"/>
</dbReference>
<evidence type="ECO:0000256" key="1">
    <source>
        <dbReference type="ARBA" id="ARBA00022723"/>
    </source>
</evidence>
<proteinExistence type="predicted"/>
<name>A0A5P1EQG2_ASPOF</name>
<feature type="transmembrane region" description="Helical" evidence="2">
    <location>
        <begin position="164"/>
        <end position="189"/>
    </location>
</feature>
<dbReference type="PROSITE" id="PS51819">
    <property type="entry name" value="VOC"/>
    <property type="match status" value="1"/>
</dbReference>
<dbReference type="SUPFAM" id="SSF54593">
    <property type="entry name" value="Glyoxalase/Bleomycin resistance protein/Dihydroxybiphenyl dioxygenase"/>
    <property type="match status" value="1"/>
</dbReference>
<dbReference type="PANTHER" id="PTHR46036">
    <property type="entry name" value="LACTOYLGLUTATHIONE LYASE"/>
    <property type="match status" value="1"/>
</dbReference>
<dbReference type="GO" id="GO:0005737">
    <property type="term" value="C:cytoplasm"/>
    <property type="evidence" value="ECO:0007669"/>
    <property type="project" value="TreeGrafter"/>
</dbReference>
<dbReference type="GO" id="GO:0019243">
    <property type="term" value="P:methylglyoxal catabolic process to D-lactate via S-lactoyl-glutathione"/>
    <property type="evidence" value="ECO:0007669"/>
    <property type="project" value="TreeGrafter"/>
</dbReference>
<dbReference type="PROSITE" id="PS00934">
    <property type="entry name" value="GLYOXALASE_I_1"/>
    <property type="match status" value="1"/>
</dbReference>